<protein>
    <submittedName>
        <fullName evidence="2">Uncharacterized protein</fullName>
    </submittedName>
</protein>
<evidence type="ECO:0000313" key="2">
    <source>
        <dbReference type="EMBL" id="GBM03930.1"/>
    </source>
</evidence>
<evidence type="ECO:0000256" key="1">
    <source>
        <dbReference type="SAM" id="MobiDB-lite"/>
    </source>
</evidence>
<proteinExistence type="predicted"/>
<dbReference type="Proteomes" id="UP000499080">
    <property type="component" value="Unassembled WGS sequence"/>
</dbReference>
<keyword evidence="3" id="KW-1185">Reference proteome</keyword>
<evidence type="ECO:0000313" key="3">
    <source>
        <dbReference type="Proteomes" id="UP000499080"/>
    </source>
</evidence>
<organism evidence="2 3">
    <name type="scientific">Araneus ventricosus</name>
    <name type="common">Orbweaver spider</name>
    <name type="synonym">Epeira ventricosa</name>
    <dbReference type="NCBI Taxonomy" id="182803"/>
    <lineage>
        <taxon>Eukaryota</taxon>
        <taxon>Metazoa</taxon>
        <taxon>Ecdysozoa</taxon>
        <taxon>Arthropoda</taxon>
        <taxon>Chelicerata</taxon>
        <taxon>Arachnida</taxon>
        <taxon>Araneae</taxon>
        <taxon>Araneomorphae</taxon>
        <taxon>Entelegynae</taxon>
        <taxon>Araneoidea</taxon>
        <taxon>Araneidae</taxon>
        <taxon>Araneus</taxon>
    </lineage>
</organism>
<reference evidence="2 3" key="1">
    <citation type="journal article" date="2019" name="Sci. Rep.">
        <title>Orb-weaving spider Araneus ventricosus genome elucidates the spidroin gene catalogue.</title>
        <authorList>
            <person name="Kono N."/>
            <person name="Nakamura H."/>
            <person name="Ohtoshi R."/>
            <person name="Moran D.A.P."/>
            <person name="Shinohara A."/>
            <person name="Yoshida Y."/>
            <person name="Fujiwara M."/>
            <person name="Mori M."/>
            <person name="Tomita M."/>
            <person name="Arakawa K."/>
        </authorList>
    </citation>
    <scope>NUCLEOTIDE SEQUENCE [LARGE SCALE GENOMIC DNA]</scope>
</reference>
<feature type="region of interest" description="Disordered" evidence="1">
    <location>
        <begin position="33"/>
        <end position="66"/>
    </location>
</feature>
<comment type="caution">
    <text evidence="2">The sequence shown here is derived from an EMBL/GenBank/DDBJ whole genome shotgun (WGS) entry which is preliminary data.</text>
</comment>
<sequence>MKIMEAKTIFVYEFWIISLAKLEANFAVQMPEWPSGEVSASRPEGSRLKPDSTEDPSCIGPVWDSA</sequence>
<dbReference type="AlphaFoldDB" id="A0A4Y2CHW2"/>
<gene>
    <name evidence="2" type="ORF">AVEN_185423_1</name>
</gene>
<dbReference type="EMBL" id="BGPR01000196">
    <property type="protein sequence ID" value="GBM03930.1"/>
    <property type="molecule type" value="Genomic_DNA"/>
</dbReference>
<accession>A0A4Y2CHW2</accession>
<name>A0A4Y2CHW2_ARAVE</name>